<comment type="caution">
    <text evidence="2">The sequence shown here is derived from an EMBL/GenBank/DDBJ whole genome shotgun (WGS) entry which is preliminary data.</text>
</comment>
<keyword evidence="3" id="KW-1185">Reference proteome</keyword>
<gene>
    <name evidence="2" type="ORF">EAF07_08535</name>
</gene>
<evidence type="ECO:0000313" key="2">
    <source>
        <dbReference type="EMBL" id="RLY02043.1"/>
    </source>
</evidence>
<keyword evidence="1" id="KW-0472">Membrane</keyword>
<sequence length="236" mass="27283">MFKYWRACNLDFFSTVPTRVLTLPLFGTLLSLLGLPLCFYLGYRYRNSRRFIIVVRSVLALMMLLVYLWYVRIGFPLHEALPLYHCRIGMFTILLLPNRNIFKHYFALLGVVGAVLAVAVPAFYPYPLVHVTNTFFFVGHYSLLILSLAYLFEKAEHELSWRQIISITLGLNLALVIVNYHTLANYGFLADTPLIHTTNIPFNYVLVSAVMILLVKLVSVMLQFFSAKNNYFMKTF</sequence>
<dbReference type="NCBIfam" id="TIGR02206">
    <property type="entry name" value="intg_mem_TP0381"/>
    <property type="match status" value="1"/>
</dbReference>
<evidence type="ECO:0000256" key="1">
    <source>
        <dbReference type="SAM" id="Phobius"/>
    </source>
</evidence>
<dbReference type="EMBL" id="RCVM01000019">
    <property type="protein sequence ID" value="RLY02043.1"/>
    <property type="molecule type" value="Genomic_DNA"/>
</dbReference>
<dbReference type="OrthoDB" id="9813172at2"/>
<protein>
    <submittedName>
        <fullName evidence="2">TIGR02206 family membrane protein</fullName>
    </submittedName>
</protein>
<feature type="transmembrane region" description="Helical" evidence="1">
    <location>
        <begin position="164"/>
        <end position="182"/>
    </location>
</feature>
<proteinExistence type="predicted"/>
<feature type="transmembrane region" description="Helical" evidence="1">
    <location>
        <begin position="105"/>
        <end position="124"/>
    </location>
</feature>
<feature type="transmembrane region" description="Helical" evidence="1">
    <location>
        <begin position="20"/>
        <end position="41"/>
    </location>
</feature>
<accession>A0A3L9DQ03</accession>
<keyword evidence="1" id="KW-1133">Transmembrane helix</keyword>
<dbReference type="InterPro" id="IPR011737">
    <property type="entry name" value="CHP02206_TP0381"/>
</dbReference>
<evidence type="ECO:0000313" key="3">
    <source>
        <dbReference type="Proteomes" id="UP000279194"/>
    </source>
</evidence>
<dbReference type="Pfam" id="PF14808">
    <property type="entry name" value="TMEM164"/>
    <property type="match status" value="1"/>
</dbReference>
<name>A0A3L9DQ03_9STRE</name>
<feature type="transmembrane region" description="Helical" evidence="1">
    <location>
        <begin position="202"/>
        <end position="225"/>
    </location>
</feature>
<dbReference type="AlphaFoldDB" id="A0A3L9DQ03"/>
<dbReference type="Proteomes" id="UP000279194">
    <property type="component" value="Unassembled WGS sequence"/>
</dbReference>
<feature type="transmembrane region" description="Helical" evidence="1">
    <location>
        <begin position="53"/>
        <end position="70"/>
    </location>
</feature>
<feature type="transmembrane region" description="Helical" evidence="1">
    <location>
        <begin position="130"/>
        <end position="152"/>
    </location>
</feature>
<organism evidence="2 3">
    <name type="scientific">Streptococcus hillyeri</name>
    <dbReference type="NCBI Taxonomy" id="2282420"/>
    <lineage>
        <taxon>Bacteria</taxon>
        <taxon>Bacillati</taxon>
        <taxon>Bacillota</taxon>
        <taxon>Bacilli</taxon>
        <taxon>Lactobacillales</taxon>
        <taxon>Streptococcaceae</taxon>
        <taxon>Streptococcus</taxon>
    </lineage>
</organism>
<reference evidence="2 3" key="1">
    <citation type="submission" date="2018-10" db="EMBL/GenBank/DDBJ databases">
        <title>Streptococcus hillyeri sp. nov., isolated from equine tracheal sample.</title>
        <authorList>
            <person name="Macfadyen A.C."/>
            <person name="Waller A."/>
            <person name="Paterson G.K."/>
        </authorList>
    </citation>
    <scope>NUCLEOTIDE SEQUENCE [LARGE SCALE GENOMIC DNA]</scope>
    <source>
        <strain evidence="2 3">28462</strain>
    </source>
</reference>
<keyword evidence="1" id="KW-0812">Transmembrane</keyword>